<name>A0A238USH6_9ACTN</name>
<dbReference type="AlphaFoldDB" id="A0A238USH6"/>
<dbReference type="Proteomes" id="UP000198420">
    <property type="component" value="Unassembled WGS sequence"/>
</dbReference>
<accession>A0A238USH6</accession>
<sequence>MISWTDVVGAAHQPRPAPAGGPDPARGRGPAGPEFLAGGARPGVLPGGAPSGGTGTAAARPSAAPGRREPLAELAERVGEIALTCPDVLGLTAGPRGWIATYRAGPPYVGVVVHDAVIEVGVVVRYGRPFAEIAEQVRRLVRPLAGRRTVDVMIGDVVIGDAAGDGEGPAEPRG</sequence>
<evidence type="ECO:0000313" key="3">
    <source>
        <dbReference type="Proteomes" id="UP000198420"/>
    </source>
</evidence>
<feature type="compositionally biased region" description="Gly residues" evidence="1">
    <location>
        <begin position="45"/>
        <end position="55"/>
    </location>
</feature>
<feature type="compositionally biased region" description="Low complexity" evidence="1">
    <location>
        <begin position="56"/>
        <end position="65"/>
    </location>
</feature>
<evidence type="ECO:0008006" key="4">
    <source>
        <dbReference type="Google" id="ProtNLM"/>
    </source>
</evidence>
<dbReference type="EMBL" id="FZNP01000001">
    <property type="protein sequence ID" value="SNR24403.1"/>
    <property type="molecule type" value="Genomic_DNA"/>
</dbReference>
<feature type="region of interest" description="Disordered" evidence="1">
    <location>
        <begin position="1"/>
        <end position="67"/>
    </location>
</feature>
<evidence type="ECO:0000256" key="1">
    <source>
        <dbReference type="SAM" id="MobiDB-lite"/>
    </source>
</evidence>
<reference evidence="3" key="1">
    <citation type="submission" date="2017-06" db="EMBL/GenBank/DDBJ databases">
        <authorList>
            <person name="Varghese N."/>
            <person name="Submissions S."/>
        </authorList>
    </citation>
    <scope>NUCLEOTIDE SEQUENCE [LARGE SCALE GENOMIC DNA]</scope>
    <source>
        <strain evidence="3">DSM 44485</strain>
    </source>
</reference>
<protein>
    <recommendedName>
        <fullName evidence="4">Asp23 family, cell envelope-related function</fullName>
    </recommendedName>
</protein>
<keyword evidence="3" id="KW-1185">Reference proteome</keyword>
<proteinExistence type="predicted"/>
<evidence type="ECO:0000313" key="2">
    <source>
        <dbReference type="EMBL" id="SNR24403.1"/>
    </source>
</evidence>
<dbReference type="RefSeq" id="WP_245918651.1">
    <property type="nucleotide sequence ID" value="NZ_FZNP01000001.1"/>
</dbReference>
<gene>
    <name evidence="2" type="ORF">SAMN06265355_101299</name>
</gene>
<organism evidence="2 3">
    <name type="scientific">Actinomadura mexicana</name>
    <dbReference type="NCBI Taxonomy" id="134959"/>
    <lineage>
        <taxon>Bacteria</taxon>
        <taxon>Bacillati</taxon>
        <taxon>Actinomycetota</taxon>
        <taxon>Actinomycetes</taxon>
        <taxon>Streptosporangiales</taxon>
        <taxon>Thermomonosporaceae</taxon>
        <taxon>Actinomadura</taxon>
    </lineage>
</organism>
<feature type="compositionally biased region" description="Low complexity" evidence="1">
    <location>
        <begin position="22"/>
        <end position="33"/>
    </location>
</feature>